<dbReference type="Pfam" id="PF14389">
    <property type="entry name" value="Lzipper-MIP1"/>
    <property type="match status" value="1"/>
</dbReference>
<keyword evidence="15" id="KW-0175">Coiled coil</keyword>
<dbReference type="Pfam" id="PF01217">
    <property type="entry name" value="Clat_adaptor_s"/>
    <property type="match status" value="1"/>
</dbReference>
<evidence type="ECO:0000256" key="5">
    <source>
        <dbReference type="ARBA" id="ARBA00022737"/>
    </source>
</evidence>
<name>A0A5N5NN63_9ROSI</name>
<keyword evidence="7" id="KW-0653">Protein transport</keyword>
<evidence type="ECO:0000256" key="13">
    <source>
        <dbReference type="ARBA" id="ARBA00082295"/>
    </source>
</evidence>
<dbReference type="GO" id="GO:0006886">
    <property type="term" value="P:intracellular protein transport"/>
    <property type="evidence" value="ECO:0007669"/>
    <property type="project" value="InterPro"/>
</dbReference>
<feature type="repeat" description="TPR" evidence="14">
    <location>
        <begin position="913"/>
        <end position="946"/>
    </location>
</feature>
<dbReference type="PROSITE" id="PS50005">
    <property type="entry name" value="TPR"/>
    <property type="match status" value="3"/>
</dbReference>
<evidence type="ECO:0000256" key="14">
    <source>
        <dbReference type="PROSITE-ProRule" id="PRU00339"/>
    </source>
</evidence>
<dbReference type="PROSITE" id="PS00989">
    <property type="entry name" value="CLAT_ADAPTOR_S"/>
    <property type="match status" value="1"/>
</dbReference>
<comment type="subunit">
    <text evidence="12">Adaptor protein complex 1 (AP-1) is a heterotetramer composed of two large adaptins (gamma-type subunit and beta-type subunit), a medium adaptin (mu-type subunit) and a small adaptin (sigma-type subunit).</text>
</comment>
<dbReference type="EMBL" id="VDCV01000002">
    <property type="protein sequence ID" value="KAB5567981.1"/>
    <property type="molecule type" value="Genomic_DNA"/>
</dbReference>
<dbReference type="PANTHER" id="PTHR15704:SF7">
    <property type="entry name" value="SUPERKILLER COMPLEX PROTEIN 3"/>
    <property type="match status" value="1"/>
</dbReference>
<dbReference type="InterPro" id="IPR011012">
    <property type="entry name" value="Longin-like_dom_sf"/>
</dbReference>
<evidence type="ECO:0000259" key="17">
    <source>
        <dbReference type="Pfam" id="PF04784"/>
    </source>
</evidence>
<feature type="repeat" description="TPR" evidence="14">
    <location>
        <begin position="947"/>
        <end position="980"/>
    </location>
</feature>
<comment type="function">
    <text evidence="11">Subunit of clathrin-associated adaptor protein complex 1 that plays a role in protein sorting at the trans-Golgi network and early endosomes (TGN/EE). The AP complexes mediate the recruitment of clathrin to membranes and the recognition of sorting signals within the cytosolic tails of transmembrane cargo molecules.</text>
</comment>
<feature type="domain" description="DUF547" evidence="17">
    <location>
        <begin position="393"/>
        <end position="525"/>
    </location>
</feature>
<dbReference type="InterPro" id="IPR044733">
    <property type="entry name" value="AP1_sigma"/>
</dbReference>
<keyword evidence="6 14" id="KW-0802">TPR repeat</keyword>
<dbReference type="GO" id="GO:0030121">
    <property type="term" value="C:AP-1 adaptor complex"/>
    <property type="evidence" value="ECO:0007669"/>
    <property type="project" value="InterPro"/>
</dbReference>
<dbReference type="SUPFAM" id="SSF64356">
    <property type="entry name" value="SNARE-like"/>
    <property type="match status" value="1"/>
</dbReference>
<evidence type="ECO:0000256" key="1">
    <source>
        <dbReference type="ARBA" id="ARBA00004145"/>
    </source>
</evidence>
<dbReference type="Proteomes" id="UP000326939">
    <property type="component" value="Chromosome 2"/>
</dbReference>
<feature type="repeat" description="TPR" evidence="14">
    <location>
        <begin position="812"/>
        <end position="844"/>
    </location>
</feature>
<evidence type="ECO:0000256" key="2">
    <source>
        <dbReference type="ARBA" id="ARBA00004555"/>
    </source>
</evidence>
<sequence>MTGPDGRSFSSSCPSISHLSSSRLVTCLVPAMPCHHISAQTQNDLLFCSDPDTDMLSGVLNMSPNLSSLSNSIAKLESTVSLEASRNWDSENTVGCSSIISVPSDPTPTPKSSAVLRKEIATLEAEILHLERYLLSLYRTAFNEQPPGFSNMTKNHLQYKTGSPLQAQSPHNLKVHQQTGDFIHHDQSSPAHGWSGSSSQSCIASLQSTSTMEQKKVDSGRCSLADHLSASCLVNDHDTPDRLSEDIVRCISSIYCRLCNPLHSQLGSAASPTSSLSSSSIFSSRNPYDNWSPRCNGDAMFQHQLQGLKGESGPYDTMLEVLKICLDDGSFNYAATMLKKFRCFKLLSVLEELARGNLHSRVVGCLVKSLLLAYKVAEWIESLVQRLEKLDPRKLKREEKLVFWINIHNALVMHAYLAYGTHNRVKSASILKAAYNVGGQGINACIIQSSILGIRSHYSEPWLQALFSPGRKSKTGNIRHVYALEYPEPLVHFALCSGAYSDPAVRVYTSKNIFQELKVAKEEFIQSKVYVHKESKIFLPKILWYFGKDMSVDTEGVMEVISECLTQGQVKAMRKCMRGKANKCIHWLSQSSSFRYVIHGELAKARTMIHFVLLVSRQGKVRLAKWYSPYTLRERSKVIRELSGIIPNRGPKLCNFVEWRGFRVVYRRYAGLYFCMCVDEGDNELEVLEIIHHFVEILDRYFGSVCELDLIFNFHKAYYILDEILIAGEVQESSKRSVIRLVRAHGEEHEEDLEKQRAAVVELRELEKSVEANPDDPFLRFNLAVYLWEKCECKEKATEHFVVAVKLNPQNATAFKYLGHYYYEKEKARALKCYQRAVSLNPDDFQSGDALCDMLDQSGKETLELSLCTEASQKSPRAFWAFRRLGYIHLHYNRCSEAVNTLQHAIRGFPTSPDLWEALGLAYQKLGMFTAATKSYGRAIELEDRRVFALIQSGNIFLTLGNFQKGVEQFQRALEISPQNVSANYGLASGLLAWSKECMNMGAFRWGASLLEDACKIADKIALLAGNFSSIWKMHGDIQLNYAKCFPWIEDDENVEFDVETFHASILTWKQTCYLAATSAKKSYQRALHLAPWQANLYIDIGIASDLISSMNENYGQDQHPWQLSEKMVLGALLLEGDNYEFWVALGCLSGYNALRQHALIRGLQLDVSLAVAWAYLGKLYREEGEKSLARLAFDCSRSIDPSLSLPWAGMSADSQIRDMTPEEAFESCSRAAQILPVAEFQVGLAKLALISGSLMSSQVFGAIRQAVQKAPHYPETHNLHGLVCEARSEYQAAITSFRLARCAIISSGNTSKSCLQDIAVNLARSLSKAGYAADAVQECESLRKEGMLDSEGLQIYAFCLWQLGENDHALSVVRNLASSVSAMERAFAAASVSFICRMLYYISGLDLAVSSILKMPKEFLQSTKVWIVASAIHALDHSNRLALAVSSSQYSLLSHDEIIEKHYLTALANLVFVFIFFAATLTSDVIFEWELLVLGYAIYQCILLCRWAMQVKHGSDYCLGFQSGISHVKNALHSYPNSNLLRNLLGHLLLSCEEWKETHVASRCCITEAPNCASKQGLKSGCEILGAGAVACYAIGNVDPKFSYPACGYQCLNGPGAVQELQKYMHQEPWNHRAQYLLILNLLQKAREERFPSNICVILERLILVALSNEFYSRESMSYQYQKFQLLLCASEISLQGGNIAGCIKHAKNASSLLIPNNYLFFGHLLLCRAYAAVDDYTNLQQQYIRCLELETDYHIGWVCIKIIESLYNVESDSKISVLSFKKCSKEWKKSLNMWIAVFNLVLGLIYLWKEEYFSAEESIAQACSLASSESCLFLCHGVACVKLARQFCSSDYLSLAVNSLTSAHANSVIPLPIVSLLLAQAEGSLGLKQNWEKNLRLEWYSWPPEMRPAELFFQMHLLSIQSESGFKTPSRVEFCQSSLKWVLRAIHTNPSSLRYWNILHKLME</sequence>
<evidence type="ECO:0000256" key="6">
    <source>
        <dbReference type="ARBA" id="ARBA00022803"/>
    </source>
</evidence>
<feature type="coiled-coil region" evidence="15">
    <location>
        <begin position="746"/>
        <end position="773"/>
    </location>
</feature>
<keyword evidence="8" id="KW-0333">Golgi apparatus</keyword>
<protein>
    <recommendedName>
        <fullName evidence="13">Adaptor AP-1 19 kDa protein</fullName>
    </recommendedName>
</protein>
<dbReference type="Pfam" id="PF04784">
    <property type="entry name" value="DUF547"/>
    <property type="match status" value="1"/>
</dbReference>
<dbReference type="InterPro" id="IPR025757">
    <property type="entry name" value="MIP1_Leuzipper"/>
</dbReference>
<dbReference type="GO" id="GO:0005829">
    <property type="term" value="C:cytosol"/>
    <property type="evidence" value="ECO:0007669"/>
    <property type="project" value="GOC"/>
</dbReference>
<dbReference type="PROSITE" id="PS50293">
    <property type="entry name" value="TPR_REGION"/>
    <property type="match status" value="1"/>
</dbReference>
<keyword evidence="4" id="KW-0813">Transport</keyword>
<dbReference type="InterPro" id="IPR022775">
    <property type="entry name" value="AP_mu_sigma_su"/>
</dbReference>
<dbReference type="InterPro" id="IPR000804">
    <property type="entry name" value="Clathrin_sm-chain_CS"/>
</dbReference>
<evidence type="ECO:0000256" key="10">
    <source>
        <dbReference type="ARBA" id="ARBA00023329"/>
    </source>
</evidence>
<dbReference type="InterPro" id="IPR006869">
    <property type="entry name" value="DUF547"/>
</dbReference>
<dbReference type="InterPro" id="IPR039226">
    <property type="entry name" value="Ski3/TTC37"/>
</dbReference>
<dbReference type="CDD" id="cd14831">
    <property type="entry name" value="AP1_sigma"/>
    <property type="match status" value="1"/>
</dbReference>
<keyword evidence="5" id="KW-0677">Repeat</keyword>
<comment type="caution">
    <text evidence="19">The sequence shown here is derived from an EMBL/GenBank/DDBJ whole genome shotgun (WGS) entry which is preliminary data.</text>
</comment>
<organism evidence="19 20">
    <name type="scientific">Salix brachista</name>
    <dbReference type="NCBI Taxonomy" id="2182728"/>
    <lineage>
        <taxon>Eukaryota</taxon>
        <taxon>Viridiplantae</taxon>
        <taxon>Streptophyta</taxon>
        <taxon>Embryophyta</taxon>
        <taxon>Tracheophyta</taxon>
        <taxon>Spermatophyta</taxon>
        <taxon>Magnoliopsida</taxon>
        <taxon>eudicotyledons</taxon>
        <taxon>Gunneridae</taxon>
        <taxon>Pentapetalae</taxon>
        <taxon>rosids</taxon>
        <taxon>fabids</taxon>
        <taxon>Malpighiales</taxon>
        <taxon>Salicaceae</taxon>
        <taxon>Saliceae</taxon>
        <taxon>Salix</taxon>
    </lineage>
</organism>
<evidence type="ECO:0000256" key="15">
    <source>
        <dbReference type="SAM" id="Coils"/>
    </source>
</evidence>
<evidence type="ECO:0000313" key="19">
    <source>
        <dbReference type="EMBL" id="KAB5567981.1"/>
    </source>
</evidence>
<gene>
    <name evidence="19" type="ORF">DKX38_001774</name>
</gene>
<evidence type="ECO:0000256" key="7">
    <source>
        <dbReference type="ARBA" id="ARBA00022927"/>
    </source>
</evidence>
<evidence type="ECO:0000256" key="4">
    <source>
        <dbReference type="ARBA" id="ARBA00022448"/>
    </source>
</evidence>
<evidence type="ECO:0000256" key="3">
    <source>
        <dbReference type="ARBA" id="ARBA00006972"/>
    </source>
</evidence>
<dbReference type="Gene3D" id="1.25.40.10">
    <property type="entry name" value="Tetratricopeptide repeat domain"/>
    <property type="match status" value="3"/>
</dbReference>
<dbReference type="GO" id="GO:0055087">
    <property type="term" value="C:Ski complex"/>
    <property type="evidence" value="ECO:0007669"/>
    <property type="project" value="InterPro"/>
</dbReference>
<evidence type="ECO:0000256" key="9">
    <source>
        <dbReference type="ARBA" id="ARBA00023136"/>
    </source>
</evidence>
<evidence type="ECO:0000259" key="16">
    <source>
        <dbReference type="Pfam" id="PF01217"/>
    </source>
</evidence>
<feature type="domain" description="AP complex mu/sigma subunit" evidence="16">
    <location>
        <begin position="608"/>
        <end position="745"/>
    </location>
</feature>
<accession>A0A5N5NN63</accession>
<evidence type="ECO:0000256" key="8">
    <source>
        <dbReference type="ARBA" id="ARBA00023034"/>
    </source>
</evidence>
<dbReference type="FunFam" id="3.30.450.60:FF:000007">
    <property type="entry name" value="AP complex subunit sigma"/>
    <property type="match status" value="1"/>
</dbReference>
<dbReference type="GO" id="GO:0035615">
    <property type="term" value="F:clathrin adaptor activity"/>
    <property type="evidence" value="ECO:0007669"/>
    <property type="project" value="InterPro"/>
</dbReference>
<dbReference type="Pfam" id="PF13181">
    <property type="entry name" value="TPR_8"/>
    <property type="match status" value="2"/>
</dbReference>
<evidence type="ECO:0000259" key="18">
    <source>
        <dbReference type="Pfam" id="PF14389"/>
    </source>
</evidence>
<feature type="domain" description="Ternary complex factor MIP1 leucine-zipper" evidence="18">
    <location>
        <begin position="68"/>
        <end position="144"/>
    </location>
</feature>
<keyword evidence="10" id="KW-0968">Cytoplasmic vesicle</keyword>
<proteinExistence type="inferred from homology"/>
<dbReference type="GO" id="GO:0006401">
    <property type="term" value="P:RNA catabolic process"/>
    <property type="evidence" value="ECO:0007669"/>
    <property type="project" value="InterPro"/>
</dbReference>
<keyword evidence="9" id="KW-0472">Membrane</keyword>
<dbReference type="SMART" id="SM00028">
    <property type="entry name" value="TPR"/>
    <property type="match status" value="6"/>
</dbReference>
<dbReference type="GO" id="GO:0016482">
    <property type="term" value="P:cytosolic transport"/>
    <property type="evidence" value="ECO:0007669"/>
    <property type="project" value="UniProtKB-ARBA"/>
</dbReference>
<comment type="subcellular location">
    <subcellularLocation>
        <location evidence="1">Cytoplasmic vesicle</location>
        <location evidence="1">Clathrin-coated vesicle membrane</location>
        <topology evidence="1">Peripheral membrane protein</topology>
        <orientation evidence="1">Cytoplasmic side</orientation>
    </subcellularLocation>
    <subcellularLocation>
        <location evidence="2">Golgi apparatus</location>
    </subcellularLocation>
</comment>
<dbReference type="Gene3D" id="3.30.450.60">
    <property type="match status" value="1"/>
</dbReference>
<reference evidence="20" key="1">
    <citation type="journal article" date="2019" name="Gigascience">
        <title>De novo genome assembly of the endangered Acer yangbiense, a plant species with extremely small populations endemic to Yunnan Province, China.</title>
        <authorList>
            <person name="Yang J."/>
            <person name="Wariss H.M."/>
            <person name="Tao L."/>
            <person name="Zhang R."/>
            <person name="Yun Q."/>
            <person name="Hollingsworth P."/>
            <person name="Dao Z."/>
            <person name="Luo G."/>
            <person name="Guo H."/>
            <person name="Ma Y."/>
            <person name="Sun W."/>
        </authorList>
    </citation>
    <scope>NUCLEOTIDE SEQUENCE [LARGE SCALE GENOMIC DNA]</scope>
    <source>
        <strain evidence="20">cv. br00</strain>
    </source>
</reference>
<dbReference type="InterPro" id="IPR019734">
    <property type="entry name" value="TPR_rpt"/>
</dbReference>
<evidence type="ECO:0000313" key="20">
    <source>
        <dbReference type="Proteomes" id="UP000326939"/>
    </source>
</evidence>
<evidence type="ECO:0000256" key="11">
    <source>
        <dbReference type="ARBA" id="ARBA00058887"/>
    </source>
</evidence>
<dbReference type="PANTHER" id="PTHR15704">
    <property type="entry name" value="SUPERKILLER 3 PROTEIN-RELATED"/>
    <property type="match status" value="1"/>
</dbReference>
<evidence type="ECO:0000256" key="12">
    <source>
        <dbReference type="ARBA" id="ARBA00066271"/>
    </source>
</evidence>
<dbReference type="SUPFAM" id="SSF48452">
    <property type="entry name" value="TPR-like"/>
    <property type="match status" value="2"/>
</dbReference>
<dbReference type="InterPro" id="IPR011990">
    <property type="entry name" value="TPR-like_helical_dom_sf"/>
</dbReference>
<keyword evidence="20" id="KW-1185">Reference proteome</keyword>
<dbReference type="SUPFAM" id="SSF81901">
    <property type="entry name" value="HCP-like"/>
    <property type="match status" value="1"/>
</dbReference>
<comment type="similarity">
    <text evidence="3">Belongs to the adaptor complexes small subunit family.</text>
</comment>